<dbReference type="InterPro" id="IPR026574">
    <property type="entry name" value="Modulator_MzrA"/>
</dbReference>
<comment type="similarity">
    <text evidence="6">Belongs to the MzrA family.</text>
</comment>
<dbReference type="HAMAP" id="MF_00904">
    <property type="entry name" value="Modulator_MzrA"/>
    <property type="match status" value="1"/>
</dbReference>
<keyword evidence="4 6" id="KW-1133">Transmembrane helix</keyword>
<proteinExistence type="inferred from homology"/>
<sequence>MNVNVKWFRERFTWRSGLMATVALLALVLLLPALMTKETALEITLASERGSLPDGFYIYQRLDERGIRIKSITPARDSLIILLDSPEQALAAQHALEDLLPDNYSISRSRQYPRWHWLPYLHNGNAKVG</sequence>
<organism evidence="8 9">
    <name type="scientific">Acerihabitans arboris</name>
    <dbReference type="NCBI Taxonomy" id="2691583"/>
    <lineage>
        <taxon>Bacteria</taxon>
        <taxon>Pseudomonadati</taxon>
        <taxon>Pseudomonadota</taxon>
        <taxon>Gammaproteobacteria</taxon>
        <taxon>Enterobacterales</taxon>
        <taxon>Pectobacteriaceae</taxon>
        <taxon>Acerihabitans</taxon>
    </lineage>
</organism>
<comment type="function">
    <text evidence="6">Modulates the activity of the EnvZ/OmpR two-component regulatory system, probably by directly modulating EnvZ enzymatic activity and increasing stability of phosphorylated OmpR.</text>
</comment>
<dbReference type="Proteomes" id="UP000461443">
    <property type="component" value="Unassembled WGS sequence"/>
</dbReference>
<dbReference type="GO" id="GO:0005886">
    <property type="term" value="C:plasma membrane"/>
    <property type="evidence" value="ECO:0007669"/>
    <property type="project" value="UniProtKB-SubCell"/>
</dbReference>
<name>A0A845SR04_9GAMM</name>
<feature type="domain" description="SecD export protein N-terminal TM" evidence="7">
    <location>
        <begin position="13"/>
        <end position="106"/>
    </location>
</feature>
<keyword evidence="1 6" id="KW-1003">Cell membrane</keyword>
<gene>
    <name evidence="6 8" type="primary">mzrA</name>
    <name evidence="8" type="ORF">GRH90_12560</name>
</gene>
<comment type="caution">
    <text evidence="8">The sequence shown here is derived from an EMBL/GenBank/DDBJ whole genome shotgun (WGS) entry which is preliminary data.</text>
</comment>
<protein>
    <recommendedName>
        <fullName evidence="6">Modulator protein MzrA</fullName>
    </recommendedName>
</protein>
<dbReference type="RefSeq" id="WP_162366295.1">
    <property type="nucleotide sequence ID" value="NZ_WUBS01000008.1"/>
</dbReference>
<evidence type="ECO:0000313" key="9">
    <source>
        <dbReference type="Proteomes" id="UP000461443"/>
    </source>
</evidence>
<keyword evidence="9" id="KW-1185">Reference proteome</keyword>
<evidence type="ECO:0000313" key="8">
    <source>
        <dbReference type="EMBL" id="NDL63575.1"/>
    </source>
</evidence>
<reference evidence="8 9" key="2">
    <citation type="submission" date="2020-02" db="EMBL/GenBank/DDBJ databases">
        <title>The new genus of Enterobacteriales.</title>
        <authorList>
            <person name="Kim I.S."/>
        </authorList>
    </citation>
    <scope>NUCLEOTIDE SEQUENCE [LARGE SCALE GENOMIC DNA]</scope>
    <source>
        <strain evidence="8 9">SAP-6</strain>
    </source>
</reference>
<dbReference type="InterPro" id="IPR027398">
    <property type="entry name" value="SecD-TM"/>
</dbReference>
<evidence type="ECO:0000256" key="6">
    <source>
        <dbReference type="HAMAP-Rule" id="MF_00904"/>
    </source>
</evidence>
<evidence type="ECO:0000256" key="3">
    <source>
        <dbReference type="ARBA" id="ARBA00022692"/>
    </source>
</evidence>
<evidence type="ECO:0000256" key="5">
    <source>
        <dbReference type="ARBA" id="ARBA00023136"/>
    </source>
</evidence>
<reference evidence="8 9" key="1">
    <citation type="submission" date="2019-12" db="EMBL/GenBank/DDBJ databases">
        <authorList>
            <person name="Lee S.D."/>
        </authorList>
    </citation>
    <scope>NUCLEOTIDE SEQUENCE [LARGE SCALE GENOMIC DNA]</scope>
    <source>
        <strain evidence="8 9">SAP-6</strain>
    </source>
</reference>
<comment type="subcellular location">
    <subcellularLocation>
        <location evidence="6">Cell inner membrane</location>
        <topology evidence="6">Single-pass membrane protein</topology>
    </subcellularLocation>
</comment>
<keyword evidence="5 6" id="KW-0472">Membrane</keyword>
<dbReference type="Pfam" id="PF13721">
    <property type="entry name" value="SecD-TM1"/>
    <property type="match status" value="1"/>
</dbReference>
<evidence type="ECO:0000259" key="7">
    <source>
        <dbReference type="Pfam" id="PF13721"/>
    </source>
</evidence>
<accession>A0A845SR04</accession>
<dbReference type="Gene3D" id="3.30.70.260">
    <property type="match status" value="1"/>
</dbReference>
<keyword evidence="2 6" id="KW-0997">Cell inner membrane</keyword>
<keyword evidence="3 6" id="KW-0812">Transmembrane</keyword>
<dbReference type="GO" id="GO:0019901">
    <property type="term" value="F:protein kinase binding"/>
    <property type="evidence" value="ECO:0007669"/>
    <property type="project" value="UniProtKB-UniRule"/>
</dbReference>
<evidence type="ECO:0000256" key="1">
    <source>
        <dbReference type="ARBA" id="ARBA00022475"/>
    </source>
</evidence>
<comment type="subunit">
    <text evidence="6">Interacts with EnvZ.</text>
</comment>
<evidence type="ECO:0000256" key="2">
    <source>
        <dbReference type="ARBA" id="ARBA00022519"/>
    </source>
</evidence>
<dbReference type="AlphaFoldDB" id="A0A845SR04"/>
<dbReference type="NCBIfam" id="NF007915">
    <property type="entry name" value="PRK10629.1"/>
    <property type="match status" value="1"/>
</dbReference>
<evidence type="ECO:0000256" key="4">
    <source>
        <dbReference type="ARBA" id="ARBA00022989"/>
    </source>
</evidence>
<dbReference type="EMBL" id="WUBS01000008">
    <property type="protein sequence ID" value="NDL63575.1"/>
    <property type="molecule type" value="Genomic_DNA"/>
</dbReference>